<dbReference type="NCBIfam" id="TIGR00229">
    <property type="entry name" value="sensory_box"/>
    <property type="match status" value="1"/>
</dbReference>
<protein>
    <submittedName>
        <fullName evidence="5">Diguanylate cyclase</fullName>
    </submittedName>
</protein>
<dbReference type="SMART" id="SM00086">
    <property type="entry name" value="PAC"/>
    <property type="match status" value="1"/>
</dbReference>
<dbReference type="SMART" id="SM00052">
    <property type="entry name" value="EAL"/>
    <property type="match status" value="1"/>
</dbReference>
<dbReference type="PANTHER" id="PTHR44757">
    <property type="entry name" value="DIGUANYLATE CYCLASE DGCP"/>
    <property type="match status" value="1"/>
</dbReference>
<dbReference type="NCBIfam" id="TIGR00254">
    <property type="entry name" value="GGDEF"/>
    <property type="match status" value="1"/>
</dbReference>
<dbReference type="InterPro" id="IPR001633">
    <property type="entry name" value="EAL_dom"/>
</dbReference>
<dbReference type="SUPFAM" id="SSF55073">
    <property type="entry name" value="Nucleotide cyclase"/>
    <property type="match status" value="1"/>
</dbReference>
<evidence type="ECO:0000259" key="3">
    <source>
        <dbReference type="PROSITE" id="PS50883"/>
    </source>
</evidence>
<dbReference type="InterPro" id="IPR000160">
    <property type="entry name" value="GGDEF_dom"/>
</dbReference>
<dbReference type="Gene3D" id="3.30.450.20">
    <property type="entry name" value="PAS domain"/>
    <property type="match status" value="1"/>
</dbReference>
<comment type="caution">
    <text evidence="5">The sequence shown here is derived from an EMBL/GenBank/DDBJ whole genome shotgun (WGS) entry which is preliminary data.</text>
</comment>
<dbReference type="InterPro" id="IPR043128">
    <property type="entry name" value="Rev_trsase/Diguanyl_cyclase"/>
</dbReference>
<dbReference type="PROSITE" id="PS50887">
    <property type="entry name" value="GGDEF"/>
    <property type="match status" value="1"/>
</dbReference>
<dbReference type="InterPro" id="IPR000014">
    <property type="entry name" value="PAS"/>
</dbReference>
<feature type="domain" description="PAC" evidence="2">
    <location>
        <begin position="261"/>
        <end position="314"/>
    </location>
</feature>
<dbReference type="Proteomes" id="UP000028123">
    <property type="component" value="Unassembled WGS sequence"/>
</dbReference>
<dbReference type="eggNOG" id="COG3284">
    <property type="taxonomic scope" value="Bacteria"/>
</dbReference>
<dbReference type="GO" id="GO:0006355">
    <property type="term" value="P:regulation of DNA-templated transcription"/>
    <property type="evidence" value="ECO:0007669"/>
    <property type="project" value="InterPro"/>
</dbReference>
<dbReference type="Pfam" id="PF00563">
    <property type="entry name" value="EAL"/>
    <property type="match status" value="1"/>
</dbReference>
<dbReference type="OrthoDB" id="9759607at2"/>
<dbReference type="CDD" id="cd01948">
    <property type="entry name" value="EAL"/>
    <property type="match status" value="1"/>
</dbReference>
<dbReference type="CDD" id="cd01949">
    <property type="entry name" value="GGDEF"/>
    <property type="match status" value="1"/>
</dbReference>
<accession>A0A081NYI3</accession>
<dbReference type="CDD" id="cd00130">
    <property type="entry name" value="PAS"/>
    <property type="match status" value="1"/>
</dbReference>
<dbReference type="InterPro" id="IPR029016">
    <property type="entry name" value="GAF-like_dom_sf"/>
</dbReference>
<dbReference type="InterPro" id="IPR001610">
    <property type="entry name" value="PAC"/>
</dbReference>
<evidence type="ECO:0000259" key="1">
    <source>
        <dbReference type="PROSITE" id="PS50112"/>
    </source>
</evidence>
<dbReference type="AlphaFoldDB" id="A0A081NYI3"/>
<dbReference type="InterPro" id="IPR029787">
    <property type="entry name" value="Nucleotide_cyclase"/>
</dbReference>
<name>A0A081NYI3_9BACL</name>
<sequence>MSLSNYIMESKSFCDHAGMNPKEIPFPRVVMTPKELEDKRQDYEEILSVVQFFGNKILDSMKGTPILLSVADARGFILHMMGDETIKNMINQLGIRTGIQFSEEVMGTNVVNLSLKHSGYAIQLIGPDHYHEYLHQTACYAVAFHYTDANNLLGSLIIMTALEYQNPLMVTMLSTTVDSIERELMLRKQNRKLDIMNQILMDNTRNGIIITDKEGEITDFNHFAQDLTGLFKEQTLGRSVLCLEPMGQYIYDVIRHGKKYEDIQISFERKGSGTRTVCLFDAFPIYDEYKRLIGAFGQFRNITDRYEAEEKYNYLANHDDLTKLPNRRYYKQVLVPLLERAKRGLHPSGIAIMYLDLDRFKLVNDTLGHSNGDLLLKQIAERLTSSLEATDLVARMGGDEFMFLFPIVTDEQQVVHRAERILSLFQHPFNMNGYEFHITASIGIAFYPDDGLDIEMLMIHADTAMYRAKQRGKNQYVIYSDDMQTKSHEKIKMETSLRRAIDNNEFVLYYQPQIDIKSGDIKGAEALIRWMHPERGLVSPYEFIPLAEETGLIIQMDQWVLRTACMQNKSWQEKGLPPMRVAVNLSSQQFSKEYLAETVKGILEETGLEPKFLELEITETMTMDVEHTIPTLRQLHGLGVQISIDDFGTGYSSLNYLKKFSIDRLKIDQSFVRDIMTNSHDSDIVGTIIAMAHNLGLEVIAEGVEEKDQLRFLQYQKCNEVQGYYFSEPIPAEKFELHFQELQEKVKRKY</sequence>
<dbReference type="InterPro" id="IPR035965">
    <property type="entry name" value="PAS-like_dom_sf"/>
</dbReference>
<dbReference type="InterPro" id="IPR000700">
    <property type="entry name" value="PAS-assoc_C"/>
</dbReference>
<evidence type="ECO:0000259" key="2">
    <source>
        <dbReference type="PROSITE" id="PS50113"/>
    </source>
</evidence>
<keyword evidence="6" id="KW-1185">Reference proteome</keyword>
<feature type="domain" description="PAS" evidence="1">
    <location>
        <begin position="200"/>
        <end position="241"/>
    </location>
</feature>
<dbReference type="SUPFAM" id="SSF55785">
    <property type="entry name" value="PYP-like sensor domain (PAS domain)"/>
    <property type="match status" value="1"/>
</dbReference>
<dbReference type="InterPro" id="IPR035919">
    <property type="entry name" value="EAL_sf"/>
</dbReference>
<dbReference type="PROSITE" id="PS50883">
    <property type="entry name" value="EAL"/>
    <property type="match status" value="1"/>
</dbReference>
<evidence type="ECO:0000313" key="5">
    <source>
        <dbReference type="EMBL" id="KEQ23506.1"/>
    </source>
</evidence>
<dbReference type="Gene3D" id="3.30.450.40">
    <property type="match status" value="1"/>
</dbReference>
<reference evidence="5 6" key="1">
    <citation type="submission" date="2014-06" db="EMBL/GenBank/DDBJ databases">
        <title>Draft genome sequence of Paenibacillus sp. MSt1.</title>
        <authorList>
            <person name="Aw Y.K."/>
            <person name="Ong K.S."/>
            <person name="Gan H.M."/>
            <person name="Lee S.M."/>
        </authorList>
    </citation>
    <scope>NUCLEOTIDE SEQUENCE [LARGE SCALE GENOMIC DNA]</scope>
    <source>
        <strain evidence="5 6">MSt1</strain>
    </source>
</reference>
<organism evidence="5 6">
    <name type="scientific">Paenibacillus tyrfis</name>
    <dbReference type="NCBI Taxonomy" id="1501230"/>
    <lineage>
        <taxon>Bacteria</taxon>
        <taxon>Bacillati</taxon>
        <taxon>Bacillota</taxon>
        <taxon>Bacilli</taxon>
        <taxon>Bacillales</taxon>
        <taxon>Paenibacillaceae</taxon>
        <taxon>Paenibacillus</taxon>
    </lineage>
</organism>
<dbReference type="InterPro" id="IPR013767">
    <property type="entry name" value="PAS_fold"/>
</dbReference>
<dbReference type="Gene3D" id="3.30.70.270">
    <property type="match status" value="1"/>
</dbReference>
<proteinExistence type="predicted"/>
<dbReference type="FunFam" id="3.30.70.270:FF:000001">
    <property type="entry name" value="Diguanylate cyclase domain protein"/>
    <property type="match status" value="1"/>
</dbReference>
<feature type="domain" description="EAL" evidence="3">
    <location>
        <begin position="490"/>
        <end position="743"/>
    </location>
</feature>
<dbReference type="SUPFAM" id="SSF141868">
    <property type="entry name" value="EAL domain-like"/>
    <property type="match status" value="1"/>
</dbReference>
<feature type="domain" description="GGDEF" evidence="4">
    <location>
        <begin position="348"/>
        <end position="481"/>
    </location>
</feature>
<dbReference type="FunFam" id="3.20.20.450:FF:000001">
    <property type="entry name" value="Cyclic di-GMP phosphodiesterase yahA"/>
    <property type="match status" value="1"/>
</dbReference>
<dbReference type="RefSeq" id="WP_036687957.1">
    <property type="nucleotide sequence ID" value="NZ_JNVM01000021.1"/>
</dbReference>
<dbReference type="Pfam" id="PF00989">
    <property type="entry name" value="PAS"/>
    <property type="match status" value="1"/>
</dbReference>
<dbReference type="EMBL" id="JNVM01000021">
    <property type="protein sequence ID" value="KEQ23506.1"/>
    <property type="molecule type" value="Genomic_DNA"/>
</dbReference>
<gene>
    <name evidence="5" type="ORF">ET33_15340</name>
</gene>
<dbReference type="PROSITE" id="PS50113">
    <property type="entry name" value="PAC"/>
    <property type="match status" value="1"/>
</dbReference>
<dbReference type="SMART" id="SM00267">
    <property type="entry name" value="GGDEF"/>
    <property type="match status" value="1"/>
</dbReference>
<dbReference type="Gene3D" id="3.20.20.450">
    <property type="entry name" value="EAL domain"/>
    <property type="match status" value="1"/>
</dbReference>
<evidence type="ECO:0000313" key="6">
    <source>
        <dbReference type="Proteomes" id="UP000028123"/>
    </source>
</evidence>
<dbReference type="Pfam" id="PF00990">
    <property type="entry name" value="GGDEF"/>
    <property type="match status" value="1"/>
</dbReference>
<dbReference type="PANTHER" id="PTHR44757:SF2">
    <property type="entry name" value="BIOFILM ARCHITECTURE MAINTENANCE PROTEIN MBAA"/>
    <property type="match status" value="1"/>
</dbReference>
<evidence type="ECO:0000259" key="4">
    <source>
        <dbReference type="PROSITE" id="PS50887"/>
    </source>
</evidence>
<dbReference type="InterPro" id="IPR052155">
    <property type="entry name" value="Biofilm_reg_signaling"/>
</dbReference>
<dbReference type="eggNOG" id="COG5001">
    <property type="taxonomic scope" value="Bacteria"/>
</dbReference>
<dbReference type="PROSITE" id="PS50112">
    <property type="entry name" value="PAS"/>
    <property type="match status" value="1"/>
</dbReference>